<comment type="caution">
    <text evidence="1">The sequence shown here is derived from an EMBL/GenBank/DDBJ whole genome shotgun (WGS) entry which is preliminary data.</text>
</comment>
<sequence length="70" mass="7935">MKTPGAIDGRRSTAARMLQVAERDGLVDDTIPRERQACLRLNAVGLLRRDLKLASRWYPVETAMRSEVRP</sequence>
<accession>A0A7W8XE94</accession>
<dbReference type="RefSeq" id="WP_183916077.1">
    <property type="nucleotide sequence ID" value="NZ_JACHBB010000004.1"/>
</dbReference>
<evidence type="ECO:0000313" key="1">
    <source>
        <dbReference type="EMBL" id="MBB5560629.1"/>
    </source>
</evidence>
<dbReference type="Proteomes" id="UP000528824">
    <property type="component" value="Unassembled WGS sequence"/>
</dbReference>
<evidence type="ECO:0000313" key="2">
    <source>
        <dbReference type="Proteomes" id="UP000528824"/>
    </source>
</evidence>
<protein>
    <submittedName>
        <fullName evidence="1">Uncharacterized protein</fullName>
    </submittedName>
</protein>
<name>A0A7W8XE94_9HYPH</name>
<reference evidence="1 2" key="1">
    <citation type="submission" date="2020-08" db="EMBL/GenBank/DDBJ databases">
        <title>Genomic Encyclopedia of Type Strains, Phase IV (KMG-V): Genome sequencing to study the core and pangenomes of soil and plant-associated prokaryotes.</title>
        <authorList>
            <person name="Whitman W."/>
        </authorList>
    </citation>
    <scope>NUCLEOTIDE SEQUENCE [LARGE SCALE GENOMIC DNA]</scope>
    <source>
        <strain evidence="1 2">SEMIA 4034</strain>
    </source>
</reference>
<dbReference type="AlphaFoldDB" id="A0A7W8XE94"/>
<organism evidence="1 2">
    <name type="scientific">Rhizobium lentis</name>
    <dbReference type="NCBI Taxonomy" id="1138194"/>
    <lineage>
        <taxon>Bacteria</taxon>
        <taxon>Pseudomonadati</taxon>
        <taxon>Pseudomonadota</taxon>
        <taxon>Alphaproteobacteria</taxon>
        <taxon>Hyphomicrobiales</taxon>
        <taxon>Rhizobiaceae</taxon>
        <taxon>Rhizobium/Agrobacterium group</taxon>
        <taxon>Rhizobium</taxon>
    </lineage>
</organism>
<gene>
    <name evidence="1" type="ORF">GGI59_002291</name>
</gene>
<keyword evidence="2" id="KW-1185">Reference proteome</keyword>
<dbReference type="EMBL" id="JACHBC010000004">
    <property type="protein sequence ID" value="MBB5560629.1"/>
    <property type="molecule type" value="Genomic_DNA"/>
</dbReference>
<proteinExistence type="predicted"/>